<keyword evidence="1" id="KW-0472">Membrane</keyword>
<feature type="transmembrane region" description="Helical" evidence="1">
    <location>
        <begin position="105"/>
        <end position="128"/>
    </location>
</feature>
<evidence type="ECO:0000313" key="2">
    <source>
        <dbReference type="EMBL" id="RDU21998.1"/>
    </source>
</evidence>
<dbReference type="AlphaFoldDB" id="A0A371AR07"/>
<protein>
    <submittedName>
        <fullName evidence="2">Uncharacterized protein</fullName>
    </submittedName>
</protein>
<dbReference type="EMBL" id="QRCT01000050">
    <property type="protein sequence ID" value="RDU21998.1"/>
    <property type="molecule type" value="Genomic_DNA"/>
</dbReference>
<dbReference type="OrthoDB" id="7059313at2"/>
<gene>
    <name evidence="2" type="ORF">DWV06_15815</name>
</gene>
<comment type="caution">
    <text evidence="2">The sequence shown here is derived from an EMBL/GenBank/DDBJ whole genome shotgun (WGS) entry which is preliminary data.</text>
</comment>
<keyword evidence="1" id="KW-1133">Transmembrane helix</keyword>
<organism evidence="2 3">
    <name type="scientific">Anaerosacchariphilus polymeriproducens</name>
    <dbReference type="NCBI Taxonomy" id="1812858"/>
    <lineage>
        <taxon>Bacteria</taxon>
        <taxon>Bacillati</taxon>
        <taxon>Bacillota</taxon>
        <taxon>Clostridia</taxon>
        <taxon>Lachnospirales</taxon>
        <taxon>Lachnospiraceae</taxon>
        <taxon>Anaerosacchariphilus</taxon>
    </lineage>
</organism>
<reference evidence="2 3" key="1">
    <citation type="submission" date="2018-07" db="EMBL/GenBank/DDBJ databases">
        <title>Anaerosacharophilus polymeroproducens gen. nov. sp. nov., an anaerobic bacterium isolated from salt field.</title>
        <authorList>
            <person name="Kim W."/>
            <person name="Yang S.-H."/>
            <person name="Oh J."/>
            <person name="Lee J.-H."/>
            <person name="Kwon K.K."/>
        </authorList>
    </citation>
    <scope>NUCLEOTIDE SEQUENCE [LARGE SCALE GENOMIC DNA]</scope>
    <source>
        <strain evidence="2 3">MCWD5</strain>
    </source>
</reference>
<accession>A0A371AR07</accession>
<sequence length="482" mass="57445">MNIVIIKENKLIFKKKELELSDLLTDECYKFCEEQVKRYKNDLYVVNEVYLNTVQPVLAIILFFKKNNIEIVKFKHTNRNLYSMVMDAAYVCQIKTLGTDKYYKLVRIIVGYLYTYITAAYLIVQMILRPYSGKMESNIKFSVIRTPAAKKKMSFLKDISVKYEYLKENISEDLSIYNCFHRKMRIWWAILSWFYSYRELKKIRHWASQMIGPYSGVELFYFYSKRITHTLLYEYLLNAYFRKFIGKIYFTGNNLDRFSLIEEHIAKKYNIIIVCIPHGLEYGFKLPHCFVGDIFYATSKQTALHLNSLYHTEKFVYDSAIAKKMFSVHENGDQKTKIVFFTEPREVNVNLNILKELLPIMEKENMKLYLKLHPKDQKSNYLKYESNIAFIDDFNEAISHNICFSRKSTALLEAIYNNSKAAAILINSKDKAVFYTFPSLQEKKIKVFDNTQALFEWLKKEWLKKETRKKAYKKFIHNSVYF</sequence>
<evidence type="ECO:0000256" key="1">
    <source>
        <dbReference type="SAM" id="Phobius"/>
    </source>
</evidence>
<keyword evidence="1" id="KW-0812">Transmembrane</keyword>
<dbReference type="Proteomes" id="UP000255036">
    <property type="component" value="Unassembled WGS sequence"/>
</dbReference>
<evidence type="ECO:0000313" key="3">
    <source>
        <dbReference type="Proteomes" id="UP000255036"/>
    </source>
</evidence>
<keyword evidence="3" id="KW-1185">Reference proteome</keyword>
<name>A0A371AR07_9FIRM</name>
<dbReference type="RefSeq" id="WP_115483161.1">
    <property type="nucleotide sequence ID" value="NZ_QRCT01000050.1"/>
</dbReference>
<proteinExistence type="predicted"/>